<reference evidence="3" key="1">
    <citation type="submission" date="2016-03" db="EMBL/GenBank/DDBJ databases">
        <authorList>
            <person name="Guldener U."/>
        </authorList>
    </citation>
    <scope>NUCLEOTIDE SEQUENCE [LARGE SCALE GENOMIC DNA]</scope>
    <source>
        <strain evidence="3">04CH-RAC-A.6.1</strain>
    </source>
</reference>
<feature type="compositionally biased region" description="Polar residues" evidence="1">
    <location>
        <begin position="1015"/>
        <end position="1030"/>
    </location>
</feature>
<feature type="region of interest" description="Disordered" evidence="1">
    <location>
        <begin position="1"/>
        <end position="106"/>
    </location>
</feature>
<name>A0A1E1L1C0_9HELO</name>
<dbReference type="OrthoDB" id="5303703at2759"/>
<feature type="region of interest" description="Disordered" evidence="1">
    <location>
        <begin position="155"/>
        <end position="200"/>
    </location>
</feature>
<feature type="region of interest" description="Disordered" evidence="1">
    <location>
        <begin position="241"/>
        <end position="261"/>
    </location>
</feature>
<proteinExistence type="predicted"/>
<evidence type="ECO:0008006" key="4">
    <source>
        <dbReference type="Google" id="ProtNLM"/>
    </source>
</evidence>
<feature type="compositionally biased region" description="Acidic residues" evidence="1">
    <location>
        <begin position="41"/>
        <end position="52"/>
    </location>
</feature>
<feature type="compositionally biased region" description="Low complexity" evidence="1">
    <location>
        <begin position="948"/>
        <end position="968"/>
    </location>
</feature>
<feature type="region of interest" description="Disordered" evidence="1">
    <location>
        <begin position="899"/>
        <end position="1064"/>
    </location>
</feature>
<dbReference type="AlphaFoldDB" id="A0A1E1L1C0"/>
<organism evidence="2 3">
    <name type="scientific">Rhynchosporium agropyri</name>
    <dbReference type="NCBI Taxonomy" id="914238"/>
    <lineage>
        <taxon>Eukaryota</taxon>
        <taxon>Fungi</taxon>
        <taxon>Dikarya</taxon>
        <taxon>Ascomycota</taxon>
        <taxon>Pezizomycotina</taxon>
        <taxon>Leotiomycetes</taxon>
        <taxon>Helotiales</taxon>
        <taxon>Ploettnerulaceae</taxon>
        <taxon>Rhynchosporium</taxon>
    </lineage>
</organism>
<feature type="compositionally biased region" description="Basic and acidic residues" evidence="1">
    <location>
        <begin position="934"/>
        <end position="947"/>
    </location>
</feature>
<keyword evidence="3" id="KW-1185">Reference proteome</keyword>
<feature type="compositionally biased region" description="Basic and acidic residues" evidence="1">
    <location>
        <begin position="1033"/>
        <end position="1044"/>
    </location>
</feature>
<feature type="compositionally biased region" description="Basic residues" evidence="1">
    <location>
        <begin position="170"/>
        <end position="185"/>
    </location>
</feature>
<dbReference type="EMBL" id="FJUX01000068">
    <property type="protein sequence ID" value="CZT04274.1"/>
    <property type="molecule type" value="Genomic_DNA"/>
</dbReference>
<sequence length="1064" mass="117082">MDQNRLAMASLITPPSENNEVFADMKQNKSAISAPMTPPAEDSEDEEADDFEPMSFNFDGTQTDPENQNHALQEYFSPNARSQSVPSLQNESPEEPITFNFGPQPLPAPEADFIASFTAGGSKKNHVPLGIRELAASINNRRRAATNREFRGGASAYIDEDESGTYDPRKARRTPHSPARPTKRVKTSEGRTPRSRKPAKQIGFRYSLVVKLQLNSKKGLKYLSSIPAGPSITTGAYRFHSSTPDEEYDSDDSSYVVKSKRKRAIKPPARLGAMYSRSDGLTIASLTPGHPQRRGCNCCFEQDNDGCSLIENPDEYPCESCDDAGTDCVFIIPPAYKKSCLRCKDKRRNCSYVLDGGKGVEKCDACEEEAGVCCAEPMTEQNVIRRFAKLPVRSKLKQTPEVRGKNPITGKDAVKERLYVSCCQCRDTGKRCTIRGKEDQGPCSGCSKSGHACEFIDKKTKKTYLGAVFTPRVRKSSTFSLSTYAHSADEETDTIHDRLGTPHSPTTLTATLYWEIGRKNTRKAQKLIAQGKFLSPSHPLHSIQPRCKSSTTSRFNIISPKLLGRTLGLSHVIITTSFCHPITFNYIPDPMNTHPCSWCDNPFFGLWGLASEKLPRKVEGYFLPTSEGGGFEEIYGGWSDLGFQRSVMCVRCTYARVRITMCQSHRLRLLDVNKGEQDLRIFDDKAWEEAAVALTRGDQEGGRLVSETKWCSICPSPAALKCCAPQLFDEDGEPVQQSGFGRGARDKGHGCGCGLLLCQECADLLGKVIKGGAWTGAEQLDAIVREVKRNALIYNEGARADAEFLTSGGELLRRMGGGIGAGDDGGEREVDRVNGAGRWTGKEPWDVKSGRRGEMKMKMENQGRGWMDNDDLGMVKDRNGKGKVKFEVSEDDGLFSTFTSREKEASRTSMAIDSKGKENMVPTSSSSGSRFKKFSNDKERHSTDESRFGSSSFSASASNSFSSTSSKSNSRHNSDYHPNDRRASQPSNDIPQRPHRPKSNVKEESRSMAPPPASATANSWNGVGSSSMYSSRGAEREGGMKMDRGGASIFGGKMGEKYIDTSEE</sequence>
<evidence type="ECO:0000313" key="3">
    <source>
        <dbReference type="Proteomes" id="UP000178912"/>
    </source>
</evidence>
<feature type="compositionally biased region" description="Polar residues" evidence="1">
    <location>
        <begin position="58"/>
        <end position="71"/>
    </location>
</feature>
<feature type="compositionally biased region" description="Basic and acidic residues" evidence="1">
    <location>
        <begin position="1054"/>
        <end position="1064"/>
    </location>
</feature>
<protein>
    <recommendedName>
        <fullName evidence="4">Zn(2)-C6 fungal-type domain-containing protein</fullName>
    </recommendedName>
</protein>
<dbReference type="Proteomes" id="UP000178912">
    <property type="component" value="Unassembled WGS sequence"/>
</dbReference>
<evidence type="ECO:0000256" key="1">
    <source>
        <dbReference type="SAM" id="MobiDB-lite"/>
    </source>
</evidence>
<feature type="compositionally biased region" description="Polar residues" evidence="1">
    <location>
        <begin position="79"/>
        <end position="91"/>
    </location>
</feature>
<accession>A0A1E1L1C0</accession>
<feature type="compositionally biased region" description="Basic and acidic residues" evidence="1">
    <location>
        <begin position="972"/>
        <end position="983"/>
    </location>
</feature>
<evidence type="ECO:0000313" key="2">
    <source>
        <dbReference type="EMBL" id="CZT04274.1"/>
    </source>
</evidence>
<gene>
    <name evidence="2" type="ORF">RAG0_10771</name>
</gene>